<dbReference type="AlphaFoldDB" id="A0A0C1M408"/>
<name>A0A0C1M408_9LACO</name>
<dbReference type="PATRIC" id="fig|1614.7.peg.1119"/>
<evidence type="ECO:0000259" key="2">
    <source>
        <dbReference type="PROSITE" id="PS51371"/>
    </source>
</evidence>
<evidence type="ECO:0000256" key="1">
    <source>
        <dbReference type="PROSITE-ProRule" id="PRU00703"/>
    </source>
</evidence>
<dbReference type="RefSeq" id="WP_039144960.1">
    <property type="nucleotide sequence ID" value="NZ_JOJZ01000024.1"/>
</dbReference>
<dbReference type="InterPro" id="IPR046342">
    <property type="entry name" value="CBS_dom_sf"/>
</dbReference>
<dbReference type="Pfam" id="PF00571">
    <property type="entry name" value="CBS"/>
    <property type="match status" value="1"/>
</dbReference>
<sequence>MILQSLVKPKSDLITVDENTDLDTALKLMEKNHFRCIPVLDATHKAFKGNIYRMHIYKHEADGGKMSDSVMTLIRNETKFVNLNSAFFKVFFTIKDLPYIAILDEFNDFYGILTHTKLMESLSQSWNVKFGSYVISVISPGERGDLEEMAHIITRYTAISSVISLDSVDRTGKTIYRRTMFTLPSKVTKERLNRIIAALERKGFKVPEVEDLKQESKETPIEEN</sequence>
<organism evidence="3 4">
    <name type="scientific">Fructilactobacillus fructivorans</name>
    <dbReference type="NCBI Taxonomy" id="1614"/>
    <lineage>
        <taxon>Bacteria</taxon>
        <taxon>Bacillati</taxon>
        <taxon>Bacillota</taxon>
        <taxon>Bacilli</taxon>
        <taxon>Lactobacillales</taxon>
        <taxon>Lactobacillaceae</taxon>
        <taxon>Fructilactobacillus</taxon>
    </lineage>
</organism>
<dbReference type="OrthoDB" id="1706107at2"/>
<proteinExistence type="predicted"/>
<dbReference type="Proteomes" id="UP000031397">
    <property type="component" value="Unassembled WGS sequence"/>
</dbReference>
<dbReference type="PROSITE" id="PS51371">
    <property type="entry name" value="CBS"/>
    <property type="match status" value="1"/>
</dbReference>
<dbReference type="NCBIfam" id="NF038387">
    <property type="entry name" value="CBS_CbpA"/>
    <property type="match status" value="1"/>
</dbReference>
<reference evidence="3 4" key="1">
    <citation type="submission" date="2014-06" db="EMBL/GenBank/DDBJ databases">
        <title>Functional and comparative genomic analyses of the Drosophila gut microbiota identify candidate symbiosis factors.</title>
        <authorList>
            <person name="Newell P.D."/>
            <person name="Chaston J.M."/>
            <person name="Douglas A.E."/>
        </authorList>
    </citation>
    <scope>NUCLEOTIDE SEQUENCE [LARGE SCALE GENOMIC DNA]</scope>
    <source>
        <strain evidence="3 4">DmCS_002</strain>
    </source>
</reference>
<keyword evidence="4" id="KW-1185">Reference proteome</keyword>
<comment type="caution">
    <text evidence="3">The sequence shown here is derived from an EMBL/GenBank/DDBJ whole genome shotgun (WGS) entry which is preliminary data.</text>
</comment>
<gene>
    <name evidence="3" type="ORF">LfDm3_1180</name>
</gene>
<dbReference type="PIRSF" id="PIRSF035040">
    <property type="entry name" value="UCP035040_CBS_Lmo0553"/>
    <property type="match status" value="1"/>
</dbReference>
<dbReference type="InterPro" id="IPR000644">
    <property type="entry name" value="CBS_dom"/>
</dbReference>
<keyword evidence="1" id="KW-0129">CBS domain</keyword>
<evidence type="ECO:0000313" key="4">
    <source>
        <dbReference type="Proteomes" id="UP000031397"/>
    </source>
</evidence>
<dbReference type="SUPFAM" id="SSF54631">
    <property type="entry name" value="CBS-domain pair"/>
    <property type="match status" value="1"/>
</dbReference>
<feature type="domain" description="CBS" evidence="2">
    <location>
        <begin position="7"/>
        <end position="66"/>
    </location>
</feature>
<dbReference type="GeneID" id="74913841"/>
<protein>
    <recommendedName>
        <fullName evidence="2">CBS domain-containing protein</fullName>
    </recommendedName>
</protein>
<dbReference type="EMBL" id="JOJZ01000024">
    <property type="protein sequence ID" value="KID41034.1"/>
    <property type="molecule type" value="Genomic_DNA"/>
</dbReference>
<dbReference type="Gene3D" id="3.10.580.10">
    <property type="entry name" value="CBS-domain"/>
    <property type="match status" value="1"/>
</dbReference>
<dbReference type="SMART" id="SM00116">
    <property type="entry name" value="CBS"/>
    <property type="match status" value="1"/>
</dbReference>
<dbReference type="InterPro" id="IPR017036">
    <property type="entry name" value="Lmo0553-like"/>
</dbReference>
<accession>A0A0C1M408</accession>
<evidence type="ECO:0000313" key="3">
    <source>
        <dbReference type="EMBL" id="KID41034.1"/>
    </source>
</evidence>
<dbReference type="CDD" id="cd02205">
    <property type="entry name" value="CBS_pair_SF"/>
    <property type="match status" value="1"/>
</dbReference>